<protein>
    <submittedName>
        <fullName evidence="1">Uncharacterized protein</fullName>
    </submittedName>
</protein>
<dbReference type="AlphaFoldDB" id="A0A379E5V6"/>
<accession>A0A379E5V6</accession>
<organism evidence="1 2">
    <name type="scientific">Prevotella denticola</name>
    <dbReference type="NCBI Taxonomy" id="28129"/>
    <lineage>
        <taxon>Bacteria</taxon>
        <taxon>Pseudomonadati</taxon>
        <taxon>Bacteroidota</taxon>
        <taxon>Bacteroidia</taxon>
        <taxon>Bacteroidales</taxon>
        <taxon>Prevotellaceae</taxon>
        <taxon>Prevotella</taxon>
    </lineage>
</organism>
<dbReference type="Proteomes" id="UP000255469">
    <property type="component" value="Unassembled WGS sequence"/>
</dbReference>
<name>A0A379E5V6_9BACT</name>
<proteinExistence type="predicted"/>
<sequence>MLLDFITNARHSYSFIGCFSCNGTGQTDKPTCIIRLPLHDNRIPVFKRPVLFSTVNQTGPT</sequence>
<reference evidence="1 2" key="1">
    <citation type="submission" date="2018-06" db="EMBL/GenBank/DDBJ databases">
        <authorList>
            <consortium name="Pathogen Informatics"/>
            <person name="Doyle S."/>
        </authorList>
    </citation>
    <scope>NUCLEOTIDE SEQUENCE [LARGE SCALE GENOMIC DNA]</scope>
    <source>
        <strain evidence="1 2">NCTC13067</strain>
    </source>
</reference>
<evidence type="ECO:0000313" key="1">
    <source>
        <dbReference type="EMBL" id="SUB87810.1"/>
    </source>
</evidence>
<evidence type="ECO:0000313" key="2">
    <source>
        <dbReference type="Proteomes" id="UP000255469"/>
    </source>
</evidence>
<dbReference type="EMBL" id="UGTM01000001">
    <property type="protein sequence ID" value="SUB87810.1"/>
    <property type="molecule type" value="Genomic_DNA"/>
</dbReference>
<gene>
    <name evidence="1" type="ORF">NCTC13067_01491</name>
</gene>